<organism evidence="1 2">
    <name type="scientific">Bacillus subtilis</name>
    <dbReference type="NCBI Taxonomy" id="1423"/>
    <lineage>
        <taxon>Bacteria</taxon>
        <taxon>Bacillati</taxon>
        <taxon>Bacillota</taxon>
        <taxon>Bacilli</taxon>
        <taxon>Bacillales</taxon>
        <taxon>Bacillaceae</taxon>
        <taxon>Bacillus</taxon>
    </lineage>
</organism>
<dbReference type="Proteomes" id="UP000032247">
    <property type="component" value="Unassembled WGS sequence"/>
</dbReference>
<proteinExistence type="predicted"/>
<protein>
    <submittedName>
        <fullName evidence="1">Uncharacterized protein</fullName>
    </submittedName>
</protein>
<dbReference type="PATRIC" id="fig|1423.173.peg.3683"/>
<name>A0A0D1JBS9_BACIU</name>
<accession>A0A0D1JBS9</accession>
<reference evidence="1 2" key="1">
    <citation type="submission" date="2014-12" db="EMBL/GenBank/DDBJ databases">
        <title>Comparative genome analysis of Bacillus coagulans HM-08, Clostridium butyricum HM-68, Bacillus subtilis HM-66 and Bacillus licheniformis BL-09.</title>
        <authorList>
            <person name="Zhang H."/>
        </authorList>
    </citation>
    <scope>NUCLEOTIDE SEQUENCE [LARGE SCALE GENOMIC DNA]</scope>
    <source>
        <strain evidence="1 2">HM-66</strain>
    </source>
</reference>
<evidence type="ECO:0000313" key="2">
    <source>
        <dbReference type="Proteomes" id="UP000032247"/>
    </source>
</evidence>
<sequence length="45" mass="4816">MWIDVNAKRLLAVCAAAGVNAPRMGSQTLFVPAVVCKNNKKVKSD</sequence>
<gene>
    <name evidence="1" type="ORF">SC09_contig10orf00002</name>
</gene>
<comment type="caution">
    <text evidence="1">The sequence shown here is derived from an EMBL/GenBank/DDBJ whole genome shotgun (WGS) entry which is preliminary data.</text>
</comment>
<evidence type="ECO:0000313" key="1">
    <source>
        <dbReference type="EMBL" id="KIU09834.1"/>
    </source>
</evidence>
<dbReference type="EMBL" id="JXBC01000007">
    <property type="protein sequence ID" value="KIU09834.1"/>
    <property type="molecule type" value="Genomic_DNA"/>
</dbReference>
<dbReference type="AlphaFoldDB" id="A0A0D1JBS9"/>